<dbReference type="Gene3D" id="1.10.630.10">
    <property type="entry name" value="Cytochrome P450"/>
    <property type="match status" value="1"/>
</dbReference>
<evidence type="ECO:0000256" key="12">
    <source>
        <dbReference type="ARBA" id="ARBA00023766"/>
    </source>
</evidence>
<reference evidence="18" key="1">
    <citation type="journal article" date="2023" name="Science">
        <title>Elucidation of the pathway for biosynthesis of saponin adjuvants from the soapbark tree.</title>
        <authorList>
            <person name="Reed J."/>
            <person name="Orme A."/>
            <person name="El-Demerdash A."/>
            <person name="Owen C."/>
            <person name="Martin L.B.B."/>
            <person name="Misra R.C."/>
            <person name="Kikuchi S."/>
            <person name="Rejzek M."/>
            <person name="Martin A.C."/>
            <person name="Harkess A."/>
            <person name="Leebens-Mack J."/>
            <person name="Louveau T."/>
            <person name="Stephenson M.J."/>
            <person name="Osbourn A."/>
        </authorList>
    </citation>
    <scope>NUCLEOTIDE SEQUENCE</scope>
    <source>
        <tissue evidence="18">Leaf</tissue>
    </source>
</reference>
<evidence type="ECO:0000256" key="11">
    <source>
        <dbReference type="ARBA" id="ARBA00023136"/>
    </source>
</evidence>
<dbReference type="GO" id="GO:0009707">
    <property type="term" value="C:chloroplast outer membrane"/>
    <property type="evidence" value="ECO:0007669"/>
    <property type="project" value="UniProtKB-SubCell"/>
</dbReference>
<dbReference type="EC" id="1.14.14.86" evidence="14"/>
<evidence type="ECO:0000256" key="2">
    <source>
        <dbReference type="ARBA" id="ARBA00010617"/>
    </source>
</evidence>
<dbReference type="Pfam" id="PF00067">
    <property type="entry name" value="p450"/>
    <property type="match status" value="1"/>
</dbReference>
<dbReference type="GO" id="GO:0005783">
    <property type="term" value="C:endoplasmic reticulum"/>
    <property type="evidence" value="ECO:0007669"/>
    <property type="project" value="TreeGrafter"/>
</dbReference>
<comment type="subcellular location">
    <subcellularLocation>
        <location evidence="12">Plastid</location>
        <location evidence="12">Chloroplast outer membrane</location>
        <topology evidence="12">Single-pass membrane protein</topology>
    </subcellularLocation>
</comment>
<gene>
    <name evidence="18" type="ORF">O6P43_016108</name>
</gene>
<dbReference type="Proteomes" id="UP001163823">
    <property type="component" value="Chromosome 6"/>
</dbReference>
<keyword evidence="11 17" id="KW-0472">Membrane</keyword>
<organism evidence="18 19">
    <name type="scientific">Quillaja saponaria</name>
    <name type="common">Soap bark tree</name>
    <dbReference type="NCBI Taxonomy" id="32244"/>
    <lineage>
        <taxon>Eukaryota</taxon>
        <taxon>Viridiplantae</taxon>
        <taxon>Streptophyta</taxon>
        <taxon>Embryophyta</taxon>
        <taxon>Tracheophyta</taxon>
        <taxon>Spermatophyta</taxon>
        <taxon>Magnoliopsida</taxon>
        <taxon>eudicotyledons</taxon>
        <taxon>Gunneridae</taxon>
        <taxon>Pentapetalae</taxon>
        <taxon>rosids</taxon>
        <taxon>fabids</taxon>
        <taxon>Fabales</taxon>
        <taxon>Quillajaceae</taxon>
        <taxon>Quillaja</taxon>
    </lineage>
</organism>
<dbReference type="CDD" id="cd11075">
    <property type="entry name" value="CYP77_89"/>
    <property type="match status" value="1"/>
</dbReference>
<dbReference type="InterPro" id="IPR044225">
    <property type="entry name" value="KO_chloroplastic"/>
</dbReference>
<accession>A0AAD7PSK3</accession>
<evidence type="ECO:0000313" key="18">
    <source>
        <dbReference type="EMBL" id="KAJ7966671.1"/>
    </source>
</evidence>
<evidence type="ECO:0000256" key="14">
    <source>
        <dbReference type="ARBA" id="ARBA00066565"/>
    </source>
</evidence>
<comment type="caution">
    <text evidence="18">The sequence shown here is derived from an EMBL/GenBank/DDBJ whole genome shotgun (WGS) entry which is preliminary data.</text>
</comment>
<dbReference type="GO" id="GO:0052615">
    <property type="term" value="F:ent-kaurene oxidase activity"/>
    <property type="evidence" value="ECO:0007669"/>
    <property type="project" value="UniProtKB-EC"/>
</dbReference>
<dbReference type="PANTHER" id="PTHR47283">
    <property type="entry name" value="ENT-KAURENE OXIDASE, CHLOROPLASTIC"/>
    <property type="match status" value="1"/>
</dbReference>
<keyword evidence="19" id="KW-1185">Reference proteome</keyword>
<comment type="similarity">
    <text evidence="2 16">Belongs to the cytochrome P450 family.</text>
</comment>
<dbReference type="InterPro" id="IPR036396">
    <property type="entry name" value="Cyt_P450_sf"/>
</dbReference>
<dbReference type="GO" id="GO:0005506">
    <property type="term" value="F:iron ion binding"/>
    <property type="evidence" value="ECO:0007669"/>
    <property type="project" value="InterPro"/>
</dbReference>
<evidence type="ECO:0000256" key="13">
    <source>
        <dbReference type="ARBA" id="ARBA00058795"/>
    </source>
</evidence>
<keyword evidence="6" id="KW-0934">Plastid</keyword>
<evidence type="ECO:0000256" key="1">
    <source>
        <dbReference type="ARBA" id="ARBA00001971"/>
    </source>
</evidence>
<keyword evidence="9 15" id="KW-0408">Iron</keyword>
<evidence type="ECO:0000256" key="9">
    <source>
        <dbReference type="ARBA" id="ARBA00023004"/>
    </source>
</evidence>
<sequence>MATMTDILQVIQTKPFATSVYLGGFSLLLFLFVFRGLNRFLNKKHPTLPSVPEVPGLPVIGNLLQLKEKKPYKTFKQWAEIYGPIYSIRTGASTVIVLNSADVAKEAMITRYSSISTRKLSNALKILTFDKCMVAVSDYNKFHKMVKRYILSNVLGSNAQKRHRCHREAMIENVSTRLQTQVNTSPNQLVNFRKVFESELFGVALKQALGKDVKSIYVEELGSILSREEIFKTLVVDIMEGAIEVDWRDFFPYLKWIPNKSVEMKIRQMAFRRKAVISALVKEQKKRIVLGENLNSYIDYLLTEAKELTEEQIFMLLWEAIIETSDTTLVTTEWAMYELSKDRKRQALLYQELQNVCGSEKIKEENLSQLPYLGAVFHEVLRKHSPAPIVPLRYAHEDTQLGGYHVPAGSQIAINIFGCNMDKKQWENPEEWKPERFLDKKYDPVDLYKTMAFGAGKRVCAGSLQAMLIACTAIGRLIQEFEWKLTEGEEENVDTVGLTTHKLHPLQVMLKPRVQKEK</sequence>
<dbReference type="AlphaFoldDB" id="A0AAD7PSK3"/>
<dbReference type="PANTHER" id="PTHR47283:SF1">
    <property type="entry name" value="ENT-KAURENE OXIDASE, CHLOROPLASTIC"/>
    <property type="match status" value="1"/>
</dbReference>
<name>A0AAD7PSK3_QUISA</name>
<keyword evidence="10 16" id="KW-0503">Monooxygenase</keyword>
<dbReference type="SUPFAM" id="SSF48264">
    <property type="entry name" value="Cytochrome P450"/>
    <property type="match status" value="1"/>
</dbReference>
<evidence type="ECO:0000256" key="7">
    <source>
        <dbReference type="ARBA" id="ARBA00022989"/>
    </source>
</evidence>
<evidence type="ECO:0000256" key="6">
    <source>
        <dbReference type="ARBA" id="ARBA00022805"/>
    </source>
</evidence>
<dbReference type="KEGG" id="qsa:O6P43_016108"/>
<dbReference type="InterPro" id="IPR001128">
    <property type="entry name" value="Cyt_P450"/>
</dbReference>
<dbReference type="GO" id="GO:0016709">
    <property type="term" value="F:oxidoreductase activity, acting on paired donors, with incorporation or reduction of molecular oxygen, NAD(P)H as one donor, and incorporation of one atom of oxygen"/>
    <property type="evidence" value="ECO:0007669"/>
    <property type="project" value="TreeGrafter"/>
</dbReference>
<dbReference type="InterPro" id="IPR017972">
    <property type="entry name" value="Cyt_P450_CS"/>
</dbReference>
<feature type="binding site" description="axial binding residue" evidence="15">
    <location>
        <position position="460"/>
    </location>
    <ligand>
        <name>heme</name>
        <dbReference type="ChEBI" id="CHEBI:30413"/>
    </ligand>
    <ligandPart>
        <name>Fe</name>
        <dbReference type="ChEBI" id="CHEBI:18248"/>
    </ligandPart>
</feature>
<keyword evidence="3 15" id="KW-0349">Heme</keyword>
<proteinExistence type="inferred from homology"/>
<evidence type="ECO:0000256" key="4">
    <source>
        <dbReference type="ARBA" id="ARBA00022692"/>
    </source>
</evidence>
<evidence type="ECO:0000256" key="16">
    <source>
        <dbReference type="RuleBase" id="RU000461"/>
    </source>
</evidence>
<keyword evidence="6" id="KW-1002">Plastid outer membrane</keyword>
<dbReference type="PROSITE" id="PS00086">
    <property type="entry name" value="CYTOCHROME_P450"/>
    <property type="match status" value="1"/>
</dbReference>
<evidence type="ECO:0000313" key="19">
    <source>
        <dbReference type="Proteomes" id="UP001163823"/>
    </source>
</evidence>
<comment type="function">
    <text evidence="13">Catalyzes three successive oxidations of the 4-methyl group of ent-kaurene giving kaurenoic acid, a key step in gibberellins (GAs) biosynthesis. GAs, which are involved many processes, including stem elongation, play a central role in plant development.</text>
</comment>
<protein>
    <recommendedName>
        <fullName evidence="14">ent-kaurene monooxygenase</fullName>
        <ecNumber evidence="14">1.14.14.86</ecNumber>
    </recommendedName>
</protein>
<evidence type="ECO:0000256" key="3">
    <source>
        <dbReference type="ARBA" id="ARBA00022617"/>
    </source>
</evidence>
<dbReference type="GO" id="GO:0010241">
    <property type="term" value="P:ent-kaurene oxidation to kaurenoic acid"/>
    <property type="evidence" value="ECO:0007669"/>
    <property type="project" value="InterPro"/>
</dbReference>
<dbReference type="PRINTS" id="PR00463">
    <property type="entry name" value="EP450I"/>
</dbReference>
<dbReference type="GO" id="GO:0020037">
    <property type="term" value="F:heme binding"/>
    <property type="evidence" value="ECO:0007669"/>
    <property type="project" value="InterPro"/>
</dbReference>
<dbReference type="EMBL" id="JARAOO010000006">
    <property type="protein sequence ID" value="KAJ7966671.1"/>
    <property type="molecule type" value="Genomic_DNA"/>
</dbReference>
<evidence type="ECO:0000256" key="5">
    <source>
        <dbReference type="ARBA" id="ARBA00022723"/>
    </source>
</evidence>
<keyword evidence="4 17" id="KW-0812">Transmembrane</keyword>
<evidence type="ECO:0000256" key="17">
    <source>
        <dbReference type="SAM" id="Phobius"/>
    </source>
</evidence>
<evidence type="ECO:0000256" key="8">
    <source>
        <dbReference type="ARBA" id="ARBA00023002"/>
    </source>
</evidence>
<dbReference type="InterPro" id="IPR002401">
    <property type="entry name" value="Cyt_P450_E_grp-I"/>
</dbReference>
<evidence type="ECO:0000256" key="15">
    <source>
        <dbReference type="PIRSR" id="PIRSR602401-1"/>
    </source>
</evidence>
<dbReference type="FunFam" id="1.10.630.10:FF:000062">
    <property type="entry name" value="Ent-kaurene oxidase 2"/>
    <property type="match status" value="1"/>
</dbReference>
<keyword evidence="5 15" id="KW-0479">Metal-binding</keyword>
<dbReference type="GO" id="GO:0009686">
    <property type="term" value="P:gibberellin biosynthetic process"/>
    <property type="evidence" value="ECO:0007669"/>
    <property type="project" value="InterPro"/>
</dbReference>
<keyword evidence="8 16" id="KW-0560">Oxidoreductase</keyword>
<evidence type="ECO:0000256" key="10">
    <source>
        <dbReference type="ARBA" id="ARBA00023033"/>
    </source>
</evidence>
<comment type="cofactor">
    <cofactor evidence="1 15">
        <name>heme</name>
        <dbReference type="ChEBI" id="CHEBI:30413"/>
    </cofactor>
</comment>
<keyword evidence="7 17" id="KW-1133">Transmembrane helix</keyword>
<feature type="transmembrane region" description="Helical" evidence="17">
    <location>
        <begin position="20"/>
        <end position="37"/>
    </location>
</feature>